<keyword evidence="3" id="KW-1133">Transmembrane helix</keyword>
<dbReference type="EMBL" id="JAVDYI010000001">
    <property type="protein sequence ID" value="MDR7359061.1"/>
    <property type="molecule type" value="Genomic_DNA"/>
</dbReference>
<proteinExistence type="predicted"/>
<dbReference type="EC" id="3.4.21.89" evidence="1"/>
<evidence type="ECO:0000256" key="1">
    <source>
        <dbReference type="NCBIfam" id="TIGR02228"/>
    </source>
</evidence>
<keyword evidence="3" id="KW-0812">Transmembrane</keyword>
<dbReference type="CDD" id="cd06530">
    <property type="entry name" value="S26_SPase_I"/>
    <property type="match status" value="1"/>
</dbReference>
<protein>
    <recommendedName>
        <fullName evidence="1">Signal peptidase I</fullName>
        <ecNumber evidence="1">3.4.21.89</ecNumber>
    </recommendedName>
</protein>
<feature type="domain" description="Peptidase S26" evidence="4">
    <location>
        <begin position="25"/>
        <end position="107"/>
    </location>
</feature>
<evidence type="ECO:0000256" key="3">
    <source>
        <dbReference type="SAM" id="Phobius"/>
    </source>
</evidence>
<dbReference type="Proteomes" id="UP001183817">
    <property type="component" value="Unassembled WGS sequence"/>
</dbReference>
<dbReference type="InterPro" id="IPR019533">
    <property type="entry name" value="Peptidase_S26"/>
</dbReference>
<dbReference type="NCBIfam" id="TIGR02228">
    <property type="entry name" value="sigpep_I_arch"/>
    <property type="match status" value="1"/>
</dbReference>
<comment type="caution">
    <text evidence="5">The sequence shown here is derived from an EMBL/GenBank/DDBJ whole genome shotgun (WGS) entry which is preliminary data.</text>
</comment>
<keyword evidence="6" id="KW-1185">Reference proteome</keyword>
<dbReference type="GO" id="GO:0016787">
    <property type="term" value="F:hydrolase activity"/>
    <property type="evidence" value="ECO:0007669"/>
    <property type="project" value="UniProtKB-KW"/>
</dbReference>
<evidence type="ECO:0000313" key="5">
    <source>
        <dbReference type="EMBL" id="MDR7359061.1"/>
    </source>
</evidence>
<feature type="region of interest" description="Disordered" evidence="2">
    <location>
        <begin position="167"/>
        <end position="191"/>
    </location>
</feature>
<dbReference type="InterPro" id="IPR001733">
    <property type="entry name" value="Peptidase_S26B"/>
</dbReference>
<feature type="compositionally biased region" description="Low complexity" evidence="2">
    <location>
        <begin position="181"/>
        <end position="191"/>
    </location>
</feature>
<gene>
    <name evidence="5" type="ORF">J2S64_002752</name>
</gene>
<evidence type="ECO:0000256" key="2">
    <source>
        <dbReference type="SAM" id="MobiDB-lite"/>
    </source>
</evidence>
<evidence type="ECO:0000313" key="6">
    <source>
        <dbReference type="Proteomes" id="UP001183817"/>
    </source>
</evidence>
<feature type="transmembrane region" description="Helical" evidence="3">
    <location>
        <begin position="20"/>
        <end position="44"/>
    </location>
</feature>
<name>A0ABU2BL76_9MICC</name>
<evidence type="ECO:0000259" key="4">
    <source>
        <dbReference type="Pfam" id="PF10502"/>
    </source>
</evidence>
<reference evidence="5 6" key="1">
    <citation type="submission" date="2023-07" db="EMBL/GenBank/DDBJ databases">
        <title>Sequencing the genomes of 1000 actinobacteria strains.</title>
        <authorList>
            <person name="Klenk H.-P."/>
        </authorList>
    </citation>
    <scope>NUCLEOTIDE SEQUENCE [LARGE SCALE GENOMIC DNA]</scope>
    <source>
        <strain evidence="5 6">DSM 20167</strain>
    </source>
</reference>
<keyword evidence="3" id="KW-0472">Membrane</keyword>
<organism evidence="5 6">
    <name type="scientific">Paeniglutamicibacter sulfureus</name>
    <dbReference type="NCBI Taxonomy" id="43666"/>
    <lineage>
        <taxon>Bacteria</taxon>
        <taxon>Bacillati</taxon>
        <taxon>Actinomycetota</taxon>
        <taxon>Actinomycetes</taxon>
        <taxon>Micrococcales</taxon>
        <taxon>Micrococcaceae</taxon>
        <taxon>Paeniglutamicibacter</taxon>
    </lineage>
</organism>
<sequence length="398" mass="41722">MDRRMRGAGKILGDAVLSLAAFGGFVCVLLVIAAFAFNVSLIMFKTGSMSPTIPAGSLSLVQEIPATEIKVGDVVTVDRPAALPITHRVTSVADGPSHAERIITMKGDANEAEDPFPYTVDTVRIVLASAPNLAYGIVWLSNPWVMAVLTLGASGLVTWAFWPRDLPSQDSDEQEDPLPLPEQSSSGSQSGLGMLVTPLALGLALGSPVQAVAEEVITSDHLTLTSIGNREAMSQLAPGEPVQWQVGVTAAESEPGEVRVELVGNGNPGLRLHSTIRSCDRRWVEGTCAGETYQLLVPGPVAVDGTIRRLISMPVAEERWLLFDLWLPEDPVPAAGGSVQLEVHASGSGDEIAVSPGPVGPLAATGSNPLLPLFAAFGSVALGLALAGVARARRRRSR</sequence>
<feature type="transmembrane region" description="Helical" evidence="3">
    <location>
        <begin position="370"/>
        <end position="390"/>
    </location>
</feature>
<accession>A0ABU2BL76</accession>
<keyword evidence="5" id="KW-0378">Hydrolase</keyword>
<dbReference type="Pfam" id="PF10502">
    <property type="entry name" value="Peptidase_S26"/>
    <property type="match status" value="1"/>
</dbReference>
<dbReference type="RefSeq" id="WP_310291261.1">
    <property type="nucleotide sequence ID" value="NZ_BAAAWO010000001.1"/>
</dbReference>